<dbReference type="AlphaFoldDB" id="A0A2S7WP34"/>
<name>A0A2S7WP34_9FLAO</name>
<dbReference type="Proteomes" id="UP000238882">
    <property type="component" value="Unassembled WGS sequence"/>
</dbReference>
<protein>
    <submittedName>
        <fullName evidence="1">Uncharacterized protein</fullName>
    </submittedName>
</protein>
<sequence length="167" mass="19345">MIVSCSDKLDFNQINNYIHKPVLTSALTYFKVVPFQFFDSNGVQQFEIRDVTRFEGFENTYIRENVVKINFNAEIKNEFNRDVTIQAEFLSENDGLLYSFTPIQVQENDLNFTYLEEIDVTTNQSVLNTAKVRIIASIENTGTPMNPNDTSEFEFKSSITFFIESEL</sequence>
<organism evidence="1 2">
    <name type="scientific">Polaribacter porphyrae</name>
    <dbReference type="NCBI Taxonomy" id="1137780"/>
    <lineage>
        <taxon>Bacteria</taxon>
        <taxon>Pseudomonadati</taxon>
        <taxon>Bacteroidota</taxon>
        <taxon>Flavobacteriia</taxon>
        <taxon>Flavobacteriales</taxon>
        <taxon>Flavobacteriaceae</taxon>
    </lineage>
</organism>
<comment type="caution">
    <text evidence="1">The sequence shown here is derived from an EMBL/GenBank/DDBJ whole genome shotgun (WGS) entry which is preliminary data.</text>
</comment>
<keyword evidence="2" id="KW-1185">Reference proteome</keyword>
<dbReference type="RefSeq" id="WP_105015814.1">
    <property type="nucleotide sequence ID" value="NZ_MSCN01000001.1"/>
</dbReference>
<dbReference type="OrthoDB" id="1448832at2"/>
<accession>A0A2S7WP34</accession>
<evidence type="ECO:0000313" key="2">
    <source>
        <dbReference type="Proteomes" id="UP000238882"/>
    </source>
</evidence>
<gene>
    <name evidence="1" type="ORF">BTO18_08545</name>
</gene>
<reference evidence="1 2" key="1">
    <citation type="submission" date="2016-12" db="EMBL/GenBank/DDBJ databases">
        <title>Trade-off between light-utilization and light-protection in marine flavobacteria.</title>
        <authorList>
            <person name="Kumagai Y."/>
            <person name="Yoshizawa S."/>
            <person name="Kogure K."/>
            <person name="Iwasaki W."/>
        </authorList>
    </citation>
    <scope>NUCLEOTIDE SEQUENCE [LARGE SCALE GENOMIC DNA]</scope>
    <source>
        <strain evidence="1 2">NBRC 108759</strain>
    </source>
</reference>
<proteinExistence type="predicted"/>
<evidence type="ECO:0000313" key="1">
    <source>
        <dbReference type="EMBL" id="PQJ79216.1"/>
    </source>
</evidence>
<dbReference type="EMBL" id="MSCN01000001">
    <property type="protein sequence ID" value="PQJ79216.1"/>
    <property type="molecule type" value="Genomic_DNA"/>
</dbReference>